<dbReference type="Proteomes" id="UP000003751">
    <property type="component" value="Unassembled WGS sequence"/>
</dbReference>
<proteinExistence type="predicted"/>
<feature type="region of interest" description="Disordered" evidence="1">
    <location>
        <begin position="1"/>
        <end position="27"/>
    </location>
</feature>
<evidence type="ECO:0000313" key="2">
    <source>
        <dbReference type="EMBL" id="EFW90951.1"/>
    </source>
</evidence>
<evidence type="ECO:0000256" key="1">
    <source>
        <dbReference type="SAM" id="MobiDB-lite"/>
    </source>
</evidence>
<evidence type="ECO:0000313" key="3">
    <source>
        <dbReference type="Proteomes" id="UP000003751"/>
    </source>
</evidence>
<accession>E7QXE8</accession>
<organism evidence="2 3">
    <name type="scientific">Haladaptatus paucihalophilus DX253</name>
    <dbReference type="NCBI Taxonomy" id="797209"/>
    <lineage>
        <taxon>Archaea</taxon>
        <taxon>Methanobacteriati</taxon>
        <taxon>Methanobacteriota</taxon>
        <taxon>Stenosarchaea group</taxon>
        <taxon>Halobacteria</taxon>
        <taxon>Halobacteriales</taxon>
        <taxon>Haladaptataceae</taxon>
        <taxon>Haladaptatus</taxon>
    </lineage>
</organism>
<dbReference type="EMBL" id="AEMG01000019">
    <property type="protein sequence ID" value="EFW90951.1"/>
    <property type="molecule type" value="Genomic_DNA"/>
</dbReference>
<protein>
    <submittedName>
        <fullName evidence="2">Uncharacterized protein</fullName>
    </submittedName>
</protein>
<reference evidence="2 3" key="1">
    <citation type="journal article" date="2014" name="ISME J.">
        <title>Trehalose/2-sulfotrehalose biosynthesis and glycine-betaine uptake are widely spread mechanisms for osmoadaptation in the Halobacteriales.</title>
        <authorList>
            <person name="Youssef N.H."/>
            <person name="Savage-Ashlock K.N."/>
            <person name="McCully A.L."/>
            <person name="Luedtke B."/>
            <person name="Shaw E.I."/>
            <person name="Hoff W.D."/>
            <person name="Elshahed M.S."/>
        </authorList>
    </citation>
    <scope>NUCLEOTIDE SEQUENCE [LARGE SCALE GENOMIC DNA]</scope>
    <source>
        <strain evidence="2 3">DX253</strain>
    </source>
</reference>
<gene>
    <name evidence="2" type="ORF">ZOD2009_17433</name>
</gene>
<name>E7QXE8_HALPU</name>
<comment type="caution">
    <text evidence="2">The sequence shown here is derived from an EMBL/GenBank/DDBJ whole genome shotgun (WGS) entry which is preliminary data.</text>
</comment>
<sequence length="47" mass="5269">MLPNDDADTALRAGSLVRGRPRRGTQDRIPDTLQFVYLPALFVQLTL</sequence>
<dbReference type="AlphaFoldDB" id="E7QXE8"/>